<organism evidence="3 4">
    <name type="scientific">Tumebacillus amylolyticus</name>
    <dbReference type="NCBI Taxonomy" id="2801339"/>
    <lineage>
        <taxon>Bacteria</taxon>
        <taxon>Bacillati</taxon>
        <taxon>Bacillota</taxon>
        <taxon>Bacilli</taxon>
        <taxon>Bacillales</taxon>
        <taxon>Alicyclobacillaceae</taxon>
        <taxon>Tumebacillus</taxon>
    </lineage>
</organism>
<dbReference type="Proteomes" id="UP000602284">
    <property type="component" value="Unassembled WGS sequence"/>
</dbReference>
<feature type="compositionally biased region" description="Polar residues" evidence="1">
    <location>
        <begin position="1"/>
        <end position="13"/>
    </location>
</feature>
<feature type="compositionally biased region" description="Basic and acidic residues" evidence="1">
    <location>
        <begin position="14"/>
        <end position="28"/>
    </location>
</feature>
<evidence type="ECO:0000256" key="1">
    <source>
        <dbReference type="SAM" id="MobiDB-lite"/>
    </source>
</evidence>
<feature type="transmembrane region" description="Helical" evidence="2">
    <location>
        <begin position="46"/>
        <end position="69"/>
    </location>
</feature>
<accession>A0ABS1J9V8</accession>
<evidence type="ECO:0000313" key="3">
    <source>
        <dbReference type="EMBL" id="MBL0387061.1"/>
    </source>
</evidence>
<gene>
    <name evidence="3" type="ORF">JJB07_10400</name>
</gene>
<evidence type="ECO:0000313" key="4">
    <source>
        <dbReference type="Proteomes" id="UP000602284"/>
    </source>
</evidence>
<keyword evidence="2" id="KW-0812">Transmembrane</keyword>
<dbReference type="EMBL" id="JAEQNB010000003">
    <property type="protein sequence ID" value="MBL0387061.1"/>
    <property type="molecule type" value="Genomic_DNA"/>
</dbReference>
<reference evidence="3 4" key="1">
    <citation type="submission" date="2021-01" db="EMBL/GenBank/DDBJ databases">
        <title>Tumebacillus sp. strain ITR2 16S ribosomal RNA gene Genome sequencing and assembly.</title>
        <authorList>
            <person name="Kang M."/>
        </authorList>
    </citation>
    <scope>NUCLEOTIDE SEQUENCE [LARGE SCALE GENOMIC DNA]</scope>
    <source>
        <strain evidence="3 4">ITR2</strain>
    </source>
</reference>
<sequence length="295" mass="32264">MDQPTLNTPSNRQMSDREHSRHLRDLKPRQAFSFRKKSEGDTQKRAYLLPALLAVVTGVVLGVLLLVLFKDQAAEPTVTTIPAKPGQTSTTPTVKGTATLPALTMYAWQLGSFPEKDKAVKAQQDLTAKGIVTSLRGEGPYQLFSAVASDKKSNTAFEAELNQRKITFYAKEYKIPEREGYIANLKDSEARVVVQELQNEVKLAQNAMALLNTAKPDADKLAALKSSLTQASGDQKAARALLLQAGLQDVAAQWDNLHKQLQGVVGAQSLLDGQAKLTEFFVSYESLSNHLISVQ</sequence>
<keyword evidence="2" id="KW-0472">Membrane</keyword>
<keyword evidence="4" id="KW-1185">Reference proteome</keyword>
<protein>
    <recommendedName>
        <fullName evidence="5">SPOR domain-containing protein</fullName>
    </recommendedName>
</protein>
<name>A0ABS1J9V8_9BACL</name>
<evidence type="ECO:0000256" key="2">
    <source>
        <dbReference type="SAM" id="Phobius"/>
    </source>
</evidence>
<evidence type="ECO:0008006" key="5">
    <source>
        <dbReference type="Google" id="ProtNLM"/>
    </source>
</evidence>
<proteinExistence type="predicted"/>
<feature type="region of interest" description="Disordered" evidence="1">
    <location>
        <begin position="1"/>
        <end position="30"/>
    </location>
</feature>
<keyword evidence="2" id="KW-1133">Transmembrane helix</keyword>
<comment type="caution">
    <text evidence="3">The sequence shown here is derived from an EMBL/GenBank/DDBJ whole genome shotgun (WGS) entry which is preliminary data.</text>
</comment>
<dbReference type="RefSeq" id="WP_201634697.1">
    <property type="nucleotide sequence ID" value="NZ_JAEQNB010000003.1"/>
</dbReference>